<name>M7T940_EUTLA</name>
<dbReference type="KEGG" id="ela:UCREL1_9926"/>
<gene>
    <name evidence="1" type="ORF">UCREL1_9926</name>
</gene>
<organism evidence="1 2">
    <name type="scientific">Eutypa lata (strain UCR-EL1)</name>
    <name type="common">Grapevine dieback disease fungus</name>
    <name type="synonym">Eutypa armeniacae</name>
    <dbReference type="NCBI Taxonomy" id="1287681"/>
    <lineage>
        <taxon>Eukaryota</taxon>
        <taxon>Fungi</taxon>
        <taxon>Dikarya</taxon>
        <taxon>Ascomycota</taxon>
        <taxon>Pezizomycotina</taxon>
        <taxon>Sordariomycetes</taxon>
        <taxon>Xylariomycetidae</taxon>
        <taxon>Xylariales</taxon>
        <taxon>Diatrypaceae</taxon>
        <taxon>Eutypa</taxon>
    </lineage>
</organism>
<dbReference type="AlphaFoldDB" id="M7T940"/>
<dbReference type="HOGENOM" id="CLU_994094_0_0_1"/>
<sequence>MAQPQPIVGGVPEEQVGRVSDIILEEYNTALGRINERILHELRKEFTHDELFPILANEIPSLAYCTECEELHRPGLAIPVDDSTGRACQASTFKFTNPHIPYPPSYHPLILHALKQAHDAGRDTADLEELLQTNTTSDFSGEHPCHKDWSHSVNEHGVFVALEQRIPPSSYPTEFSLDVCEHNQFKFTAGPRQNGDVTVECSRNSGPFDEVVRNTNKIAGCYDCHCDYRIQLKEQGMEGFEFLVVVVTTWVNLGDGFNMRSLLARATPSAVGADISSRKA</sequence>
<proteinExistence type="predicted"/>
<protein>
    <submittedName>
        <fullName evidence="1">Uncharacterized protein</fullName>
    </submittedName>
</protein>
<accession>M7T940</accession>
<keyword evidence="2" id="KW-1185">Reference proteome</keyword>
<dbReference type="Proteomes" id="UP000012174">
    <property type="component" value="Unassembled WGS sequence"/>
</dbReference>
<reference evidence="2" key="1">
    <citation type="journal article" date="2013" name="Genome Announc.">
        <title>Draft genome sequence of the grapevine dieback fungus Eutypa lata UCR-EL1.</title>
        <authorList>
            <person name="Blanco-Ulate B."/>
            <person name="Rolshausen P.E."/>
            <person name="Cantu D."/>
        </authorList>
    </citation>
    <scope>NUCLEOTIDE SEQUENCE [LARGE SCALE GENOMIC DNA]</scope>
    <source>
        <strain evidence="2">UCR-EL1</strain>
    </source>
</reference>
<dbReference type="EMBL" id="KB707266">
    <property type="protein sequence ID" value="EMR63140.1"/>
    <property type="molecule type" value="Genomic_DNA"/>
</dbReference>
<evidence type="ECO:0000313" key="2">
    <source>
        <dbReference type="Proteomes" id="UP000012174"/>
    </source>
</evidence>
<evidence type="ECO:0000313" key="1">
    <source>
        <dbReference type="EMBL" id="EMR63140.1"/>
    </source>
</evidence>